<sequence>MIISSRWVLLSLLIAVDIYCQSVLLGCYIENGISTDNGSSFNPGLIRDGLECPPNHQNMRSIFMNKFVRSKLDLDNFGRSLYVAFGQSREVRGFMMTSAGMFAVAERILISIFIIQLLLSIFLIPMLKTFTIIIIVFLLIRTMFAIYNFPELINIHSVPKYGLSALQSILSSIDDKLFNYGEKVLYYFGINSNETHIL</sequence>
<protein>
    <submittedName>
        <fullName evidence="2">Uncharacterized protein</fullName>
    </submittedName>
</protein>
<keyword evidence="1" id="KW-0472">Membrane</keyword>
<reference evidence="2 3" key="1">
    <citation type="submission" date="2023-10" db="EMBL/GenBank/DDBJ databases">
        <title>Comparative genomics analysis reveals potential genetic determinants of host preference in Cryptosporidium xiaoi.</title>
        <authorList>
            <person name="Xiao L."/>
            <person name="Li J."/>
        </authorList>
    </citation>
    <scope>NUCLEOTIDE SEQUENCE [LARGE SCALE GENOMIC DNA]</scope>
    <source>
        <strain evidence="2 3">52996</strain>
    </source>
</reference>
<evidence type="ECO:0000313" key="2">
    <source>
        <dbReference type="EMBL" id="KAK6589526.1"/>
    </source>
</evidence>
<name>A0AAV9XXV6_9CRYT</name>
<feature type="transmembrane region" description="Helical" evidence="1">
    <location>
        <begin position="99"/>
        <end position="124"/>
    </location>
</feature>
<evidence type="ECO:0000313" key="3">
    <source>
        <dbReference type="Proteomes" id="UP001311799"/>
    </source>
</evidence>
<organism evidence="2 3">
    <name type="scientific">Cryptosporidium xiaoi</name>
    <dbReference type="NCBI Taxonomy" id="659607"/>
    <lineage>
        <taxon>Eukaryota</taxon>
        <taxon>Sar</taxon>
        <taxon>Alveolata</taxon>
        <taxon>Apicomplexa</taxon>
        <taxon>Conoidasida</taxon>
        <taxon>Coccidia</taxon>
        <taxon>Eucoccidiorida</taxon>
        <taxon>Eimeriorina</taxon>
        <taxon>Cryptosporidiidae</taxon>
        <taxon>Cryptosporidium</taxon>
    </lineage>
</organism>
<keyword evidence="1" id="KW-1133">Transmembrane helix</keyword>
<accession>A0AAV9XXV6</accession>
<dbReference type="AlphaFoldDB" id="A0AAV9XXV6"/>
<keyword evidence="3" id="KW-1185">Reference proteome</keyword>
<dbReference type="EMBL" id="JAWDEY010000012">
    <property type="protein sequence ID" value="KAK6589526.1"/>
    <property type="molecule type" value="Genomic_DNA"/>
</dbReference>
<dbReference type="Proteomes" id="UP001311799">
    <property type="component" value="Unassembled WGS sequence"/>
</dbReference>
<comment type="caution">
    <text evidence="2">The sequence shown here is derived from an EMBL/GenBank/DDBJ whole genome shotgun (WGS) entry which is preliminary data.</text>
</comment>
<gene>
    <name evidence="2" type="ORF">RS030_203043</name>
</gene>
<feature type="transmembrane region" description="Helical" evidence="1">
    <location>
        <begin position="6"/>
        <end position="29"/>
    </location>
</feature>
<proteinExistence type="predicted"/>
<keyword evidence="1" id="KW-0812">Transmembrane</keyword>
<evidence type="ECO:0000256" key="1">
    <source>
        <dbReference type="SAM" id="Phobius"/>
    </source>
</evidence>